<dbReference type="RefSeq" id="WP_217069645.1">
    <property type="nucleotide sequence ID" value="NZ_JAHQCS010000186.1"/>
</dbReference>
<keyword evidence="4" id="KW-1185">Reference proteome</keyword>
<sequence>MFKHAFTALVTLMFFFTSFSAVFAAGEENGANGSLMNGPFIILAVATLILMIYYAIRD</sequence>
<evidence type="ECO:0000256" key="1">
    <source>
        <dbReference type="SAM" id="Phobius"/>
    </source>
</evidence>
<evidence type="ECO:0000256" key="2">
    <source>
        <dbReference type="SAM" id="SignalP"/>
    </source>
</evidence>
<comment type="caution">
    <text evidence="3">The sequence shown here is derived from an EMBL/GenBank/DDBJ whole genome shotgun (WGS) entry which is preliminary data.</text>
</comment>
<feature type="chain" id="PRO_5046347433" evidence="2">
    <location>
        <begin position="25"/>
        <end position="58"/>
    </location>
</feature>
<accession>A0ABS6JML1</accession>
<proteinExistence type="predicted"/>
<reference evidence="3 4" key="1">
    <citation type="submission" date="2021-06" db="EMBL/GenBank/DDBJ databases">
        <title>Bacillus sp. RD4P76, an endophyte from a halophyte.</title>
        <authorList>
            <person name="Sun J.-Q."/>
        </authorList>
    </citation>
    <scope>NUCLEOTIDE SEQUENCE [LARGE SCALE GENOMIC DNA]</scope>
    <source>
        <strain evidence="3 4">CGMCC 1.15917</strain>
    </source>
</reference>
<dbReference type="Proteomes" id="UP000784880">
    <property type="component" value="Unassembled WGS sequence"/>
</dbReference>
<evidence type="ECO:0000313" key="4">
    <source>
        <dbReference type="Proteomes" id="UP000784880"/>
    </source>
</evidence>
<dbReference type="EMBL" id="JAHQCS010000186">
    <property type="protein sequence ID" value="MBU9714821.1"/>
    <property type="molecule type" value="Genomic_DNA"/>
</dbReference>
<evidence type="ECO:0000313" key="3">
    <source>
        <dbReference type="EMBL" id="MBU9714821.1"/>
    </source>
</evidence>
<protein>
    <submittedName>
        <fullName evidence="3">Uncharacterized protein</fullName>
    </submittedName>
</protein>
<keyword evidence="1" id="KW-0472">Membrane</keyword>
<feature type="transmembrane region" description="Helical" evidence="1">
    <location>
        <begin position="40"/>
        <end position="56"/>
    </location>
</feature>
<organism evidence="3 4">
    <name type="scientific">Evansella tamaricis</name>
    <dbReference type="NCBI Taxonomy" id="2069301"/>
    <lineage>
        <taxon>Bacteria</taxon>
        <taxon>Bacillati</taxon>
        <taxon>Bacillota</taxon>
        <taxon>Bacilli</taxon>
        <taxon>Bacillales</taxon>
        <taxon>Bacillaceae</taxon>
        <taxon>Evansella</taxon>
    </lineage>
</organism>
<keyword evidence="2" id="KW-0732">Signal</keyword>
<keyword evidence="1" id="KW-1133">Transmembrane helix</keyword>
<name>A0ABS6JML1_9BACI</name>
<feature type="signal peptide" evidence="2">
    <location>
        <begin position="1"/>
        <end position="24"/>
    </location>
</feature>
<keyword evidence="1" id="KW-0812">Transmembrane</keyword>
<gene>
    <name evidence="3" type="ORF">KS419_24040</name>
</gene>